<dbReference type="InterPro" id="IPR043138">
    <property type="entry name" value="GGT_lsub"/>
</dbReference>
<organism evidence="6 7">
    <name type="scientific">Aciduricibacillus chroicocephali</name>
    <dbReference type="NCBI Taxonomy" id="3054939"/>
    <lineage>
        <taxon>Bacteria</taxon>
        <taxon>Bacillati</taxon>
        <taxon>Bacillota</taxon>
        <taxon>Bacilli</taxon>
        <taxon>Bacillales</taxon>
        <taxon>Bacillaceae</taxon>
        <taxon>Aciduricibacillus</taxon>
    </lineage>
</organism>
<dbReference type="InterPro" id="IPR029055">
    <property type="entry name" value="Ntn_hydrolases_N"/>
</dbReference>
<comment type="catalytic activity">
    <reaction evidence="1 4">
        <text>an S-substituted glutathione + H2O = an S-substituted L-cysteinylglycine + L-glutamate</text>
        <dbReference type="Rhea" id="RHEA:59468"/>
        <dbReference type="ChEBI" id="CHEBI:15377"/>
        <dbReference type="ChEBI" id="CHEBI:29985"/>
        <dbReference type="ChEBI" id="CHEBI:90779"/>
        <dbReference type="ChEBI" id="CHEBI:143103"/>
        <dbReference type="EC" id="3.4.19.13"/>
    </reaction>
</comment>
<dbReference type="RefSeq" id="WP_348028738.1">
    <property type="nucleotide sequence ID" value="NZ_CP129113.1"/>
</dbReference>
<gene>
    <name evidence="6" type="primary">ggt</name>
    <name evidence="6" type="ORF">QR721_02175</name>
</gene>
<comment type="catalytic activity">
    <reaction evidence="2 4">
        <text>glutathione + H2O = L-cysteinylglycine + L-glutamate</text>
        <dbReference type="Rhea" id="RHEA:28807"/>
        <dbReference type="ChEBI" id="CHEBI:15377"/>
        <dbReference type="ChEBI" id="CHEBI:29985"/>
        <dbReference type="ChEBI" id="CHEBI:57925"/>
        <dbReference type="ChEBI" id="CHEBI:61694"/>
        <dbReference type="EC" id="3.4.19.13"/>
    </reaction>
</comment>
<dbReference type="SUPFAM" id="SSF56235">
    <property type="entry name" value="N-terminal nucleophile aminohydrolases (Ntn hydrolases)"/>
    <property type="match status" value="1"/>
</dbReference>
<comment type="similarity">
    <text evidence="4">Belongs to the gamma-glutamyltransferase family.</text>
</comment>
<evidence type="ECO:0000256" key="4">
    <source>
        <dbReference type="RuleBase" id="RU368036"/>
    </source>
</evidence>
<proteinExistence type="inferred from homology"/>
<dbReference type="InterPro" id="IPR000101">
    <property type="entry name" value="GGT_peptidase"/>
</dbReference>
<evidence type="ECO:0000313" key="7">
    <source>
        <dbReference type="Proteomes" id="UP001180087"/>
    </source>
</evidence>
<dbReference type="PRINTS" id="PR01210">
    <property type="entry name" value="GGTRANSPTASE"/>
</dbReference>
<keyword evidence="4" id="KW-0378">Hydrolase</keyword>
<dbReference type="EC" id="2.3.2.2" evidence="4"/>
<keyword evidence="4 6" id="KW-0012">Acyltransferase</keyword>
<comment type="pathway">
    <text evidence="4">Sulfur metabolism; glutathione metabolism.</text>
</comment>
<sequence>MATEQTGSRRRNKPEDPRYGSPFTARKAAVASPNGMASMAGYNVLRKGGNAIDAMVAVNAALGVVFPHMTGAGGDAFWLVYDAKTKKRYALNASGHSAANVSVDDYKGQDSIDSRGARAAITVPGAIDGWCQANKRFGKISLKECLEPAIELANKGFPVSRSLAKFSENRLNLLRQYETTAETFLKDGIAPYMENEFMKNEKLGKTLEDIANGGRDAFYKGPIADKICEFLKSQGGFLDKKDFESHESNWVDPVEVEYRGRTVIAPPPNSDGMATLQILGMLENFDPSDWSDNQASFIDIFTRATDFAFQDRNHYLDDPKFNTVPTDELLSKEYLAQRAKRIADKTVGAPEVGMAKKGDTTFSCAVDEEGNAVAVIQSLYWEWGSGLVAGDTGLLLQNRGAYFSLNPESRDELKPNKRPAHTLTCSMVFKDDKPELIVGAMGGDGEPQTQATIISRVVDQGYNVQLAMDEPRWLLGRSWGSPYKGLRLEGRYSEELVQELENLGHINVSLVENYSDLCGHAQAIQIFDDRLEAAADPRAGGLAIGY</sequence>
<dbReference type="Gene3D" id="1.10.246.130">
    <property type="match status" value="1"/>
</dbReference>
<feature type="region of interest" description="Disordered" evidence="5">
    <location>
        <begin position="1"/>
        <end position="22"/>
    </location>
</feature>
<dbReference type="EC" id="3.4.19.13" evidence="4"/>
<keyword evidence="4" id="KW-0317">Glutathione biosynthesis</keyword>
<dbReference type="Proteomes" id="UP001180087">
    <property type="component" value="Chromosome"/>
</dbReference>
<dbReference type="PANTHER" id="PTHR43881">
    <property type="entry name" value="GAMMA-GLUTAMYLTRANSPEPTIDASE (AFU_ORTHOLOGUE AFUA_4G13580)"/>
    <property type="match status" value="1"/>
</dbReference>
<keyword evidence="4" id="KW-0865">Zymogen</keyword>
<comment type="subunit">
    <text evidence="4">This enzyme consists of two polypeptide chains, which are synthesized in precursor form from a single polypeptide.</text>
</comment>
<protein>
    <recommendedName>
        <fullName evidence="4">Glutathione hydrolase proenzyme</fullName>
        <ecNumber evidence="4">2.3.2.2</ecNumber>
        <ecNumber evidence="4">3.4.19.13</ecNumber>
    </recommendedName>
    <component>
        <recommendedName>
            <fullName evidence="4">Glutathione hydrolase large chain</fullName>
        </recommendedName>
    </component>
    <component>
        <recommendedName>
            <fullName evidence="4">Glutathione hydrolase small chain</fullName>
        </recommendedName>
    </component>
</protein>
<dbReference type="PANTHER" id="PTHR43881:SF5">
    <property type="entry name" value="GAMMA-GLUTAMYLTRANSPEPTIDASE"/>
    <property type="match status" value="1"/>
</dbReference>
<evidence type="ECO:0000256" key="3">
    <source>
        <dbReference type="ARBA" id="ARBA00047417"/>
    </source>
</evidence>
<dbReference type="NCBIfam" id="TIGR00066">
    <property type="entry name" value="g_glut_trans"/>
    <property type="match status" value="1"/>
</dbReference>
<evidence type="ECO:0000256" key="5">
    <source>
        <dbReference type="SAM" id="MobiDB-lite"/>
    </source>
</evidence>
<dbReference type="Gene3D" id="3.60.20.40">
    <property type="match status" value="1"/>
</dbReference>
<reference evidence="6" key="1">
    <citation type="submission" date="2023-06" db="EMBL/GenBank/DDBJ databases">
        <title>A Treasure from Seagulls: Isolation and Description of Aciduricobacillus qingdaonensis gen. nov., sp. nov., a Rare Obligately Uric Acid-utilizing Member in the Family Bacillaceae.</title>
        <authorList>
            <person name="Liu W."/>
            <person name="Wang B."/>
        </authorList>
    </citation>
    <scope>NUCLEOTIDE SEQUENCE</scope>
    <source>
        <strain evidence="6">44XB</strain>
    </source>
</reference>
<dbReference type="GO" id="GO:0103068">
    <property type="term" value="F:leukotriene C4 gamma-glutamyl transferase activity"/>
    <property type="evidence" value="ECO:0007669"/>
    <property type="project" value="UniProtKB-EC"/>
</dbReference>
<evidence type="ECO:0000256" key="1">
    <source>
        <dbReference type="ARBA" id="ARBA00001049"/>
    </source>
</evidence>
<dbReference type="InterPro" id="IPR052896">
    <property type="entry name" value="GGT-like_enzyme"/>
</dbReference>
<keyword evidence="7" id="KW-1185">Reference proteome</keyword>
<comment type="catalytic activity">
    <reaction evidence="3 4">
        <text>an N-terminal (5-L-glutamyl)-[peptide] + an alpha-amino acid = 5-L-glutamyl amino acid + an N-terminal L-alpha-aminoacyl-[peptide]</text>
        <dbReference type="Rhea" id="RHEA:23904"/>
        <dbReference type="Rhea" id="RHEA-COMP:9780"/>
        <dbReference type="Rhea" id="RHEA-COMP:9795"/>
        <dbReference type="ChEBI" id="CHEBI:77644"/>
        <dbReference type="ChEBI" id="CHEBI:78597"/>
        <dbReference type="ChEBI" id="CHEBI:78599"/>
        <dbReference type="ChEBI" id="CHEBI:78608"/>
        <dbReference type="EC" id="2.3.2.2"/>
    </reaction>
</comment>
<keyword evidence="4 6" id="KW-0808">Transferase</keyword>
<comment type="PTM">
    <text evidence="4">Cleaved by autocatalysis into a large and a small subunit.</text>
</comment>
<name>A0ABY9KZQ0_9BACI</name>
<dbReference type="InterPro" id="IPR043137">
    <property type="entry name" value="GGT_ssub_C"/>
</dbReference>
<dbReference type="EMBL" id="CP129113">
    <property type="protein sequence ID" value="WLV25068.1"/>
    <property type="molecule type" value="Genomic_DNA"/>
</dbReference>
<accession>A0ABY9KZQ0</accession>
<evidence type="ECO:0000313" key="6">
    <source>
        <dbReference type="EMBL" id="WLV25068.1"/>
    </source>
</evidence>
<dbReference type="Pfam" id="PF01019">
    <property type="entry name" value="G_glu_transpept"/>
    <property type="match status" value="1"/>
</dbReference>
<evidence type="ECO:0000256" key="2">
    <source>
        <dbReference type="ARBA" id="ARBA00001089"/>
    </source>
</evidence>